<dbReference type="Gene3D" id="2.120.10.30">
    <property type="entry name" value="TolB, C-terminal domain"/>
    <property type="match status" value="1"/>
</dbReference>
<dbReference type="Proteomes" id="UP000284403">
    <property type="component" value="Unassembled WGS sequence"/>
</dbReference>
<dbReference type="EMBL" id="MKKU01000408">
    <property type="protein sequence ID" value="RNF13380.1"/>
    <property type="molecule type" value="Genomic_DNA"/>
</dbReference>
<comment type="caution">
    <text evidence="2">The sequence shown here is derived from an EMBL/GenBank/DDBJ whole genome shotgun (WGS) entry which is preliminary data.</text>
</comment>
<dbReference type="PANTHER" id="PTHR46388:SF2">
    <property type="entry name" value="NHL REPEAT-CONTAINING PROTEIN 2"/>
    <property type="match status" value="1"/>
</dbReference>
<proteinExistence type="predicted"/>
<dbReference type="OrthoDB" id="273823at2759"/>
<evidence type="ECO:0000313" key="2">
    <source>
        <dbReference type="EMBL" id="RNF13380.1"/>
    </source>
</evidence>
<organism evidence="2 3">
    <name type="scientific">Trypanosoma conorhini</name>
    <dbReference type="NCBI Taxonomy" id="83891"/>
    <lineage>
        <taxon>Eukaryota</taxon>
        <taxon>Discoba</taxon>
        <taxon>Euglenozoa</taxon>
        <taxon>Kinetoplastea</taxon>
        <taxon>Metakinetoplastina</taxon>
        <taxon>Trypanosomatida</taxon>
        <taxon>Trypanosomatidae</taxon>
        <taxon>Trypanosoma</taxon>
    </lineage>
</organism>
<evidence type="ECO:0000313" key="3">
    <source>
        <dbReference type="Proteomes" id="UP000284403"/>
    </source>
</evidence>
<dbReference type="InterPro" id="IPR011042">
    <property type="entry name" value="6-blade_b-propeller_TolB-like"/>
</dbReference>
<dbReference type="SUPFAM" id="SSF75011">
    <property type="entry name" value="3-carboxy-cis,cis-mucoante lactonizing enzyme"/>
    <property type="match status" value="1"/>
</dbReference>
<dbReference type="AlphaFoldDB" id="A0A422P6P4"/>
<name>A0A422P6P4_9TRYP</name>
<sequence>MTLRTAGGKTSTESRRRSCNEDGAVCHAHNAAAGVTPLLMRPRNMGTLFVSKTLFQIPATGEAVMARRQCQLGPPLFTFPMDGRHLFVACGSEGRQRDEGSTVYVVRLCPGGAPTSLPSRLPIADISGCVQNYSVHPPPWSEQAAGEAGGGSLQLPAAAAEGSVRRGPPPARPVSHAPGQRYPFLLADAATHAIWAVEVDTATLAVCLVTQTQYRGCNGGDGDVATADDVNPQQQLLPSPQEQPQQQESGRASRPTALLGGIEGFVDGTFHSARFASPAALCWRVDDEAAAADASGEPRQPHPRRGTPHCGVLFVSDRGNHAVRHVDFRSEMVRTILGMDGVPGYRDGEYCVSRLQEAASLVWCTSGLLFLDKPNGALRLITGLKEKRKMTAAAREEAAGSPQRVAQLEIPGAASEEATTHATCRVWTVAGGLHGKMGQYFDAKEPQRVSLGTPSTLALAPDGRGVLVADSQHGALHLVSSRGVETFLGLHSFPNAASFPAGLMACSHLLLCRLTTSNGVARDAFLVSSGVQGTVSLLVPDGRAEAAGDGARVDLEAAAITSLAAEECGVVASAGLPRRDACLHGNSDAVARGRKQTHGGGHRFHRTDSLRETASPFLAGRSGVSTRVHFLPTSASGGPLGAATRRLFEVYAYYASRSPAPPTMTDVCRLEPLRRREHLGASCSLSLMRFWRFLTHAEYFGRDSPRTPPLAASCACVPPAALGLGGSENAAAGVTCWRDWRCAAEVLHGLSVRHHGYRVLSVMDFAQFCRVILALHCWLRRQCETRRTEEEEEERELRSRVDRATHVSIEELSGAEVVEAYADAVRQVRRVNVHLRRAADDARNDEAGGDGGAFLAADDVLRVLVRNEKPLRQLFDAYSERPGLSRRPASATAESEEAHNNLRWIHALLLSTDAGEHAGTDAVAVVSYGMFHKLLHALDVFPCLLSEALLRRAYVDALLTPLFQTLRRGAFAVEPRAKEQQRVLPFALEMSQDVEKWYTRCGAGLAFLPFVEAFTRVALTAFSLCPEHDRWMYPTAAAKVEALMRWVNRSVEQFHQRGRGDAAAHDAAARGECVGGRRALLPPVSLCFDVPARVAGPHRG</sequence>
<feature type="region of interest" description="Disordered" evidence="1">
    <location>
        <begin position="234"/>
        <end position="254"/>
    </location>
</feature>
<keyword evidence="3" id="KW-1185">Reference proteome</keyword>
<protein>
    <submittedName>
        <fullName evidence="2">Uncharacterized protein</fullName>
    </submittedName>
</protein>
<reference evidence="2 3" key="1">
    <citation type="journal article" date="2018" name="BMC Genomics">
        <title>Genomic comparison of Trypanosoma conorhini and Trypanosoma rangeli to Trypanosoma cruzi strains of high and low virulence.</title>
        <authorList>
            <person name="Bradwell K.R."/>
            <person name="Koparde V.N."/>
            <person name="Matveyev A.V."/>
            <person name="Serrano M.G."/>
            <person name="Alves J.M."/>
            <person name="Parikh H."/>
            <person name="Huang B."/>
            <person name="Lee V."/>
            <person name="Espinosa-Alvarez O."/>
            <person name="Ortiz P.A."/>
            <person name="Costa-Martins A.G."/>
            <person name="Teixeira M.M."/>
            <person name="Buck G.A."/>
        </authorList>
    </citation>
    <scope>NUCLEOTIDE SEQUENCE [LARGE SCALE GENOMIC DNA]</scope>
    <source>
        <strain evidence="2 3">025E</strain>
    </source>
</reference>
<gene>
    <name evidence="2" type="ORF">Tco025E_06232</name>
</gene>
<accession>A0A422P6P4</accession>
<feature type="compositionally biased region" description="Low complexity" evidence="1">
    <location>
        <begin position="234"/>
        <end position="249"/>
    </location>
</feature>
<dbReference type="PANTHER" id="PTHR46388">
    <property type="entry name" value="NHL REPEAT-CONTAINING PROTEIN 2"/>
    <property type="match status" value="1"/>
</dbReference>
<dbReference type="GeneID" id="40319843"/>
<evidence type="ECO:0000256" key="1">
    <source>
        <dbReference type="SAM" id="MobiDB-lite"/>
    </source>
</evidence>
<dbReference type="RefSeq" id="XP_029226784.1">
    <property type="nucleotide sequence ID" value="XM_029373112.1"/>
</dbReference>